<sequence length="108" mass="12041">GCGTAKNQLHLCSLFFKSSSVNSALKKLKSVPFSTTLTPVKLELRALVTDILVNVLNEKNRFTDGNAHHLLQTNPHEICTNGQSVERKFIESVHVTIDIFIDTMIQSF</sequence>
<keyword evidence="2" id="KW-1185">Reference proteome</keyword>
<dbReference type="Proteomes" id="UP000006038">
    <property type="component" value="Chromosome 7"/>
</dbReference>
<reference evidence="1" key="2">
    <citation type="submission" date="2013-04" db="UniProtKB">
        <authorList>
            <consortium name="EnsemblPlants"/>
        </authorList>
    </citation>
    <scope>IDENTIFICATION</scope>
</reference>
<evidence type="ECO:0000313" key="2">
    <source>
        <dbReference type="Proteomes" id="UP000006038"/>
    </source>
</evidence>
<dbReference type="AlphaFoldDB" id="J3MP85"/>
<name>J3MP85_ORYBR</name>
<dbReference type="Gramene" id="OB07G32170.1">
    <property type="protein sequence ID" value="OB07G32170.1"/>
    <property type="gene ID" value="OB07G32170"/>
</dbReference>
<organism evidence="1">
    <name type="scientific">Oryza brachyantha</name>
    <name type="common">malo sina</name>
    <dbReference type="NCBI Taxonomy" id="4533"/>
    <lineage>
        <taxon>Eukaryota</taxon>
        <taxon>Viridiplantae</taxon>
        <taxon>Streptophyta</taxon>
        <taxon>Embryophyta</taxon>
        <taxon>Tracheophyta</taxon>
        <taxon>Spermatophyta</taxon>
        <taxon>Magnoliopsida</taxon>
        <taxon>Liliopsida</taxon>
        <taxon>Poales</taxon>
        <taxon>Poaceae</taxon>
        <taxon>BOP clade</taxon>
        <taxon>Oryzoideae</taxon>
        <taxon>Oryzeae</taxon>
        <taxon>Oryzinae</taxon>
        <taxon>Oryza</taxon>
    </lineage>
</organism>
<accession>J3MP85</accession>
<proteinExistence type="predicted"/>
<reference evidence="1" key="1">
    <citation type="journal article" date="2013" name="Nat. Commun.">
        <title>Whole-genome sequencing of Oryza brachyantha reveals mechanisms underlying Oryza genome evolution.</title>
        <authorList>
            <person name="Chen J."/>
            <person name="Huang Q."/>
            <person name="Gao D."/>
            <person name="Wang J."/>
            <person name="Lang Y."/>
            <person name="Liu T."/>
            <person name="Li B."/>
            <person name="Bai Z."/>
            <person name="Luis Goicoechea J."/>
            <person name="Liang C."/>
            <person name="Chen C."/>
            <person name="Zhang W."/>
            <person name="Sun S."/>
            <person name="Liao Y."/>
            <person name="Zhang X."/>
            <person name="Yang L."/>
            <person name="Song C."/>
            <person name="Wang M."/>
            <person name="Shi J."/>
            <person name="Liu G."/>
            <person name="Liu J."/>
            <person name="Zhou H."/>
            <person name="Zhou W."/>
            <person name="Yu Q."/>
            <person name="An N."/>
            <person name="Chen Y."/>
            <person name="Cai Q."/>
            <person name="Wang B."/>
            <person name="Liu B."/>
            <person name="Min J."/>
            <person name="Huang Y."/>
            <person name="Wu H."/>
            <person name="Li Z."/>
            <person name="Zhang Y."/>
            <person name="Yin Y."/>
            <person name="Song W."/>
            <person name="Jiang J."/>
            <person name="Jackson S.A."/>
            <person name="Wing R.A."/>
            <person name="Wang J."/>
            <person name="Chen M."/>
        </authorList>
    </citation>
    <scope>NUCLEOTIDE SEQUENCE [LARGE SCALE GENOMIC DNA]</scope>
    <source>
        <strain evidence="1">cv. IRGC 101232</strain>
    </source>
</reference>
<evidence type="ECO:0000313" key="1">
    <source>
        <dbReference type="EnsemblPlants" id="OB07G32170.1"/>
    </source>
</evidence>
<protein>
    <submittedName>
        <fullName evidence="1">Uncharacterized protein</fullName>
    </submittedName>
</protein>
<dbReference type="HOGENOM" id="CLU_2203748_0_0_1"/>
<dbReference type="EnsemblPlants" id="OB07G32170.1">
    <property type="protein sequence ID" value="OB07G32170.1"/>
    <property type="gene ID" value="OB07G32170"/>
</dbReference>